<evidence type="ECO:0000313" key="3">
    <source>
        <dbReference type="Proteomes" id="UP000759537"/>
    </source>
</evidence>
<dbReference type="AlphaFoldDB" id="A0A9P5JVD8"/>
<feature type="compositionally biased region" description="Pro residues" evidence="1">
    <location>
        <begin position="131"/>
        <end position="140"/>
    </location>
</feature>
<feature type="compositionally biased region" description="Low complexity" evidence="1">
    <location>
        <begin position="120"/>
        <end position="130"/>
    </location>
</feature>
<evidence type="ECO:0000313" key="2">
    <source>
        <dbReference type="EMBL" id="KAF8465428.1"/>
    </source>
</evidence>
<feature type="region of interest" description="Disordered" evidence="1">
    <location>
        <begin position="16"/>
        <end position="65"/>
    </location>
</feature>
<gene>
    <name evidence="2" type="ORF">DFH94DRAFT_783233</name>
</gene>
<reference evidence="2" key="2">
    <citation type="journal article" date="2020" name="Nat. Commun.">
        <title>Large-scale genome sequencing of mycorrhizal fungi provides insights into the early evolution of symbiotic traits.</title>
        <authorList>
            <person name="Miyauchi S."/>
            <person name="Kiss E."/>
            <person name="Kuo A."/>
            <person name="Drula E."/>
            <person name="Kohler A."/>
            <person name="Sanchez-Garcia M."/>
            <person name="Morin E."/>
            <person name="Andreopoulos B."/>
            <person name="Barry K.W."/>
            <person name="Bonito G."/>
            <person name="Buee M."/>
            <person name="Carver A."/>
            <person name="Chen C."/>
            <person name="Cichocki N."/>
            <person name="Clum A."/>
            <person name="Culley D."/>
            <person name="Crous P.W."/>
            <person name="Fauchery L."/>
            <person name="Girlanda M."/>
            <person name="Hayes R.D."/>
            <person name="Keri Z."/>
            <person name="LaButti K."/>
            <person name="Lipzen A."/>
            <person name="Lombard V."/>
            <person name="Magnuson J."/>
            <person name="Maillard F."/>
            <person name="Murat C."/>
            <person name="Nolan M."/>
            <person name="Ohm R.A."/>
            <person name="Pangilinan J."/>
            <person name="Pereira M.F."/>
            <person name="Perotto S."/>
            <person name="Peter M."/>
            <person name="Pfister S."/>
            <person name="Riley R."/>
            <person name="Sitrit Y."/>
            <person name="Stielow J.B."/>
            <person name="Szollosi G."/>
            <person name="Zifcakova L."/>
            <person name="Stursova M."/>
            <person name="Spatafora J.W."/>
            <person name="Tedersoo L."/>
            <person name="Vaario L.M."/>
            <person name="Yamada A."/>
            <person name="Yan M."/>
            <person name="Wang P."/>
            <person name="Xu J."/>
            <person name="Bruns T."/>
            <person name="Baldrian P."/>
            <person name="Vilgalys R."/>
            <person name="Dunand C."/>
            <person name="Henrissat B."/>
            <person name="Grigoriev I.V."/>
            <person name="Hibbett D."/>
            <person name="Nagy L.G."/>
            <person name="Martin F.M."/>
        </authorList>
    </citation>
    <scope>NUCLEOTIDE SEQUENCE</scope>
    <source>
        <strain evidence="2">Prilba</strain>
    </source>
</reference>
<dbReference type="Proteomes" id="UP000759537">
    <property type="component" value="Unassembled WGS sequence"/>
</dbReference>
<evidence type="ECO:0000256" key="1">
    <source>
        <dbReference type="SAM" id="MobiDB-lite"/>
    </source>
</evidence>
<sequence length="648" mass="68657">MPSPFMRTAFPLSQALEVVRSKDSIRTRTTTTPTPPPPPPPSHPPSSMLKHSPSTISSNSQSSISISIRRRVSTIVSKFQLRTGGGGSLGRGSFRGRSRYRTTSTSTSTSAAMSAIQHISSVPWPRSPSRSPSPPSPDIRPPSGLGRRASSISDLEILALDSPSLPPTPPTPPSPVITTPLTAPGGLLLFPKPPNVVPAFAVRPSTALAPPASSVPLYQPARRTRTLSSPAHLSSLSETSPVPVPVPAPEPEPPAPPPKDTIFLPPTPQSSSPSPSLSATSCTPCTPRHARLQARQNPPIPLSLLFPYIPRTDLPTLSLVSRRFRNAAQLALYRTLVFSTTDVDDTDACIARLATAPHLAVLVTTLVIPAYPTAQGASFQLALAIALRGMRALSNLTLPAYDADLLLAVTELSASSAAGGLTHLTLLTDTLPFSFFDQFLVSNPTIEHLSLPNFIGVPPGPGEVPSTAIPNLVSLDASPGLAVSLAPGRQSTLEQVTLRVASTLYDGLRPAAIFEALLGATGCGQMKVLELVLAADVDTRTRGRLLGALAKMGEGLEELELRLEGTSDEVGLQVLYKQVGTLLPNVCALRTLRLRAKRTAKTAAETEEGPSRLAVWTRSRSLGSALRCIVFPSGSRWELERGEWVRVN</sequence>
<feature type="compositionally biased region" description="Pro residues" evidence="1">
    <location>
        <begin position="164"/>
        <end position="175"/>
    </location>
</feature>
<feature type="region of interest" description="Disordered" evidence="1">
    <location>
        <begin position="81"/>
        <end position="148"/>
    </location>
</feature>
<organism evidence="2 3">
    <name type="scientific">Russula ochroleuca</name>
    <dbReference type="NCBI Taxonomy" id="152965"/>
    <lineage>
        <taxon>Eukaryota</taxon>
        <taxon>Fungi</taxon>
        <taxon>Dikarya</taxon>
        <taxon>Basidiomycota</taxon>
        <taxon>Agaricomycotina</taxon>
        <taxon>Agaricomycetes</taxon>
        <taxon>Russulales</taxon>
        <taxon>Russulaceae</taxon>
        <taxon>Russula</taxon>
    </lineage>
</organism>
<reference evidence="2" key="1">
    <citation type="submission" date="2019-10" db="EMBL/GenBank/DDBJ databases">
        <authorList>
            <consortium name="DOE Joint Genome Institute"/>
            <person name="Kuo A."/>
            <person name="Miyauchi S."/>
            <person name="Kiss E."/>
            <person name="Drula E."/>
            <person name="Kohler A."/>
            <person name="Sanchez-Garcia M."/>
            <person name="Andreopoulos B."/>
            <person name="Barry K.W."/>
            <person name="Bonito G."/>
            <person name="Buee M."/>
            <person name="Carver A."/>
            <person name="Chen C."/>
            <person name="Cichocki N."/>
            <person name="Clum A."/>
            <person name="Culley D."/>
            <person name="Crous P.W."/>
            <person name="Fauchery L."/>
            <person name="Girlanda M."/>
            <person name="Hayes R."/>
            <person name="Keri Z."/>
            <person name="LaButti K."/>
            <person name="Lipzen A."/>
            <person name="Lombard V."/>
            <person name="Magnuson J."/>
            <person name="Maillard F."/>
            <person name="Morin E."/>
            <person name="Murat C."/>
            <person name="Nolan M."/>
            <person name="Ohm R."/>
            <person name="Pangilinan J."/>
            <person name="Pereira M."/>
            <person name="Perotto S."/>
            <person name="Peter M."/>
            <person name="Riley R."/>
            <person name="Sitrit Y."/>
            <person name="Stielow B."/>
            <person name="Szollosi G."/>
            <person name="Zifcakova L."/>
            <person name="Stursova M."/>
            <person name="Spatafora J.W."/>
            <person name="Tedersoo L."/>
            <person name="Vaario L.-M."/>
            <person name="Yamada A."/>
            <person name="Yan M."/>
            <person name="Wang P."/>
            <person name="Xu J."/>
            <person name="Bruns T."/>
            <person name="Baldrian P."/>
            <person name="Vilgalys R."/>
            <person name="Henrissat B."/>
            <person name="Grigoriev I.V."/>
            <person name="Hibbett D."/>
            <person name="Nagy L.G."/>
            <person name="Martin F.M."/>
        </authorList>
    </citation>
    <scope>NUCLEOTIDE SEQUENCE</scope>
    <source>
        <strain evidence="2">Prilba</strain>
    </source>
</reference>
<dbReference type="EMBL" id="WHVB01000047">
    <property type="protein sequence ID" value="KAF8465428.1"/>
    <property type="molecule type" value="Genomic_DNA"/>
</dbReference>
<keyword evidence="3" id="KW-1185">Reference proteome</keyword>
<accession>A0A9P5JVD8</accession>
<proteinExistence type="predicted"/>
<feature type="region of interest" description="Disordered" evidence="1">
    <location>
        <begin position="160"/>
        <end position="180"/>
    </location>
</feature>
<feature type="compositionally biased region" description="Low complexity" evidence="1">
    <location>
        <begin position="269"/>
        <end position="285"/>
    </location>
</feature>
<evidence type="ECO:0008006" key="4">
    <source>
        <dbReference type="Google" id="ProtNLM"/>
    </source>
</evidence>
<feature type="compositionally biased region" description="Low complexity" evidence="1">
    <location>
        <begin position="101"/>
        <end position="110"/>
    </location>
</feature>
<name>A0A9P5JVD8_9AGAM</name>
<feature type="compositionally biased region" description="Low complexity" evidence="1">
    <location>
        <begin position="52"/>
        <end position="65"/>
    </location>
</feature>
<feature type="compositionally biased region" description="Pro residues" evidence="1">
    <location>
        <begin position="33"/>
        <end position="44"/>
    </location>
</feature>
<protein>
    <recommendedName>
        <fullName evidence="4">F-box domain-containing protein</fullName>
    </recommendedName>
</protein>
<feature type="compositionally biased region" description="Polar residues" evidence="1">
    <location>
        <begin position="226"/>
        <end position="240"/>
    </location>
</feature>
<dbReference type="OrthoDB" id="3259156at2759"/>
<feature type="compositionally biased region" description="Pro residues" evidence="1">
    <location>
        <begin position="242"/>
        <end position="259"/>
    </location>
</feature>
<comment type="caution">
    <text evidence="2">The sequence shown here is derived from an EMBL/GenBank/DDBJ whole genome shotgun (WGS) entry which is preliminary data.</text>
</comment>
<feature type="region of interest" description="Disordered" evidence="1">
    <location>
        <begin position="223"/>
        <end position="285"/>
    </location>
</feature>